<reference evidence="3" key="1">
    <citation type="submission" date="2020-10" db="EMBL/GenBank/DDBJ databases">
        <authorList>
            <person name="Kadnikov V."/>
            <person name="Beletsky A.V."/>
            <person name="Mardanov A.V."/>
            <person name="Karnachuk O.V."/>
            <person name="Ravin N.V."/>
        </authorList>
    </citation>
    <scope>NUCLEOTIDE SEQUENCE</scope>
    <source>
        <strain evidence="3">Bu02</strain>
    </source>
</reference>
<accession>A0AAT9L9X9</accession>
<sequence length="226" mass="23824">MSLWWQGIRPVHVKEVSAPAADRGTARNPGGDQNPSSRSSNPGGSSEEQGPPACDSEGKEQGEARAKTIYVHVAGAVRNPGVYRLTEGQRVYEAINLAGPREDADLDSLNLARILADEEHIYVPKKGEPGSGGQNGLSHGGYPYVPGGGTGSGGGISRPGPVFPININAATSTELEFLPGIGPVLAEAIVKYRKEAGPFRTKEDLKKVSGIGDKTFEKIKDLIVIE</sequence>
<reference evidence="3" key="2">
    <citation type="journal article" date="2023" name="Biology">
        <title>Prokaryotic Life Associated with Coal-Fire Gas Vents Revealed by Metagenomics.</title>
        <authorList>
            <person name="Kadnikov V.V."/>
            <person name="Mardanov A.V."/>
            <person name="Beletsky A.V."/>
            <person name="Karnachuk O.V."/>
            <person name="Ravin N.V."/>
        </authorList>
    </citation>
    <scope>NUCLEOTIDE SEQUENCE</scope>
    <source>
        <strain evidence="3">Bu02</strain>
    </source>
</reference>
<organism evidence="3">
    <name type="scientific">Candidatus Fermentithermobacillus carboniphilus</name>
    <dbReference type="NCBI Taxonomy" id="3085328"/>
    <lineage>
        <taxon>Bacteria</taxon>
        <taxon>Bacillati</taxon>
        <taxon>Bacillota</taxon>
        <taxon>Candidatus Fermentithermobacillia</taxon>
        <taxon>Candidatus Fermentithermobacillales</taxon>
        <taxon>Candidatus Fermentithermobacillaceae</taxon>
        <taxon>Candidatus Fermentithermobacillus</taxon>
    </lineage>
</organism>
<dbReference type="InterPro" id="IPR004509">
    <property type="entry name" value="Competence_ComEA_HhH"/>
</dbReference>
<dbReference type="PANTHER" id="PTHR21180:SF32">
    <property type="entry name" value="ENDONUCLEASE_EXONUCLEASE_PHOSPHATASE FAMILY DOMAIN-CONTAINING PROTEIN 1"/>
    <property type="match status" value="1"/>
</dbReference>
<dbReference type="GO" id="GO:0015628">
    <property type="term" value="P:protein secretion by the type II secretion system"/>
    <property type="evidence" value="ECO:0007669"/>
    <property type="project" value="TreeGrafter"/>
</dbReference>
<dbReference type="InterPro" id="IPR010994">
    <property type="entry name" value="RuvA_2-like"/>
</dbReference>
<dbReference type="SUPFAM" id="SSF47781">
    <property type="entry name" value="RuvA domain 2-like"/>
    <property type="match status" value="1"/>
</dbReference>
<evidence type="ECO:0000259" key="2">
    <source>
        <dbReference type="SMART" id="SM00278"/>
    </source>
</evidence>
<dbReference type="Gene3D" id="1.10.150.320">
    <property type="entry name" value="Photosystem II 12 kDa extrinsic protein"/>
    <property type="match status" value="1"/>
</dbReference>
<dbReference type="Pfam" id="PF10531">
    <property type="entry name" value="SLBB"/>
    <property type="match status" value="1"/>
</dbReference>
<dbReference type="InterPro" id="IPR003583">
    <property type="entry name" value="Hlx-hairpin-Hlx_DNA-bd_motif"/>
</dbReference>
<proteinExistence type="predicted"/>
<name>A0AAT9L9X9_9FIRM</name>
<dbReference type="InterPro" id="IPR051675">
    <property type="entry name" value="Endo/Exo/Phosphatase_dom_1"/>
</dbReference>
<evidence type="ECO:0000256" key="1">
    <source>
        <dbReference type="SAM" id="MobiDB-lite"/>
    </source>
</evidence>
<evidence type="ECO:0000313" key="3">
    <source>
        <dbReference type="EMBL" id="QUL97604.1"/>
    </source>
</evidence>
<dbReference type="SMART" id="SM00278">
    <property type="entry name" value="HhH1"/>
    <property type="match status" value="2"/>
</dbReference>
<feature type="region of interest" description="Disordered" evidence="1">
    <location>
        <begin position="1"/>
        <end position="63"/>
    </location>
</feature>
<feature type="compositionally biased region" description="Low complexity" evidence="1">
    <location>
        <begin position="34"/>
        <end position="48"/>
    </location>
</feature>
<dbReference type="GO" id="GO:0015627">
    <property type="term" value="C:type II protein secretion system complex"/>
    <property type="evidence" value="ECO:0007669"/>
    <property type="project" value="TreeGrafter"/>
</dbReference>
<dbReference type="InterPro" id="IPR019554">
    <property type="entry name" value="Soluble_ligand-bd"/>
</dbReference>
<dbReference type="EMBL" id="CP062796">
    <property type="protein sequence ID" value="QUL97604.1"/>
    <property type="molecule type" value="Genomic_DNA"/>
</dbReference>
<dbReference type="KEGG" id="fcz:IMF26_05585"/>
<gene>
    <name evidence="3" type="ORF">IMF26_05585</name>
</gene>
<dbReference type="GO" id="GO:0003677">
    <property type="term" value="F:DNA binding"/>
    <property type="evidence" value="ECO:0007669"/>
    <property type="project" value="InterPro"/>
</dbReference>
<feature type="domain" description="Helix-hairpin-helix DNA-binding motif class 1" evidence="2">
    <location>
        <begin position="173"/>
        <end position="192"/>
    </location>
</feature>
<protein>
    <submittedName>
        <fullName evidence="3">Helix-hairpin-helix domain-containing protein</fullName>
    </submittedName>
</protein>
<dbReference type="Gene3D" id="3.10.560.10">
    <property type="entry name" value="Outer membrane lipoprotein wza domain like"/>
    <property type="match status" value="1"/>
</dbReference>
<dbReference type="PANTHER" id="PTHR21180">
    <property type="entry name" value="ENDONUCLEASE/EXONUCLEASE/PHOSPHATASE FAMILY DOMAIN-CONTAINING PROTEIN 1"/>
    <property type="match status" value="1"/>
</dbReference>
<dbReference type="GO" id="GO:0006281">
    <property type="term" value="P:DNA repair"/>
    <property type="evidence" value="ECO:0007669"/>
    <property type="project" value="InterPro"/>
</dbReference>
<dbReference type="NCBIfam" id="TIGR00426">
    <property type="entry name" value="competence protein ComEA helix-hairpin-helix repeat region"/>
    <property type="match status" value="1"/>
</dbReference>
<dbReference type="AlphaFoldDB" id="A0AAT9L9X9"/>
<feature type="domain" description="Helix-hairpin-helix DNA-binding motif class 1" evidence="2">
    <location>
        <begin position="203"/>
        <end position="222"/>
    </location>
</feature>
<dbReference type="Pfam" id="PF12836">
    <property type="entry name" value="HHH_3"/>
    <property type="match status" value="1"/>
</dbReference>